<comment type="subcellular location">
    <subcellularLocation>
        <location evidence="1">Cell inner membrane</location>
        <topology evidence="1">Single-pass membrane protein</topology>
    </subcellularLocation>
</comment>
<dbReference type="InterPro" id="IPR022346">
    <property type="entry name" value="T2SS_GspH"/>
</dbReference>
<evidence type="ECO:0000256" key="2">
    <source>
        <dbReference type="ARBA" id="ARBA00021549"/>
    </source>
</evidence>
<gene>
    <name evidence="12" type="ORF">RAS12_26940</name>
</gene>
<dbReference type="InterPro" id="IPR045584">
    <property type="entry name" value="Pilin-like"/>
</dbReference>
<evidence type="ECO:0000313" key="13">
    <source>
        <dbReference type="Proteomes" id="UP001234798"/>
    </source>
</evidence>
<evidence type="ECO:0000256" key="9">
    <source>
        <dbReference type="ARBA" id="ARBA00025772"/>
    </source>
</evidence>
<dbReference type="SUPFAM" id="SSF54523">
    <property type="entry name" value="Pili subunits"/>
    <property type="match status" value="1"/>
</dbReference>
<keyword evidence="7" id="KW-1133">Transmembrane helix</keyword>
<dbReference type="RefSeq" id="WP_306943213.1">
    <property type="nucleotide sequence ID" value="NZ_CP132976.1"/>
</dbReference>
<feature type="domain" description="General secretion pathway GspH" evidence="11">
    <location>
        <begin position="48"/>
        <end position="138"/>
    </location>
</feature>
<evidence type="ECO:0000256" key="5">
    <source>
        <dbReference type="ARBA" id="ARBA00022519"/>
    </source>
</evidence>
<comment type="similarity">
    <text evidence="9">Belongs to the GSP H family.</text>
</comment>
<keyword evidence="6" id="KW-0812">Transmembrane</keyword>
<keyword evidence="8" id="KW-0472">Membrane</keyword>
<evidence type="ECO:0000256" key="4">
    <source>
        <dbReference type="ARBA" id="ARBA00022481"/>
    </source>
</evidence>
<evidence type="ECO:0000256" key="8">
    <source>
        <dbReference type="ARBA" id="ARBA00023136"/>
    </source>
</evidence>
<keyword evidence="5" id="KW-0997">Cell inner membrane</keyword>
<evidence type="ECO:0000256" key="10">
    <source>
        <dbReference type="ARBA" id="ARBA00030775"/>
    </source>
</evidence>
<evidence type="ECO:0000313" key="12">
    <source>
        <dbReference type="EMBL" id="WMD20203.1"/>
    </source>
</evidence>
<evidence type="ECO:0000256" key="3">
    <source>
        <dbReference type="ARBA" id="ARBA00022475"/>
    </source>
</evidence>
<name>A0ABY9M1X8_9BURK</name>
<sequence>MAVTPRQNGFTLLEMLAVLALLAVACTLLAAAASRGLAGARERQVPGDLLQELQVARLQAYRDQTRIAVNFDVESLCFWREGHPRRCLPANSQWRLQVAASTDGSPAAVHFYPDGSSTGGNIQLHVGRQESRINISWLTGLATLQSVRP</sequence>
<accession>A0ABY9M1X8</accession>
<evidence type="ECO:0000256" key="7">
    <source>
        <dbReference type="ARBA" id="ARBA00022989"/>
    </source>
</evidence>
<keyword evidence="13" id="KW-1185">Reference proteome</keyword>
<organism evidence="12 13">
    <name type="scientific">Achromobacter seleniivolatilans</name>
    <dbReference type="NCBI Taxonomy" id="3047478"/>
    <lineage>
        <taxon>Bacteria</taxon>
        <taxon>Pseudomonadati</taxon>
        <taxon>Pseudomonadota</taxon>
        <taxon>Betaproteobacteria</taxon>
        <taxon>Burkholderiales</taxon>
        <taxon>Alcaligenaceae</taxon>
        <taxon>Achromobacter</taxon>
    </lineage>
</organism>
<dbReference type="PROSITE" id="PS51257">
    <property type="entry name" value="PROKAR_LIPOPROTEIN"/>
    <property type="match status" value="1"/>
</dbReference>
<keyword evidence="4" id="KW-0488">Methylation</keyword>
<dbReference type="Pfam" id="PF07963">
    <property type="entry name" value="N_methyl"/>
    <property type="match status" value="1"/>
</dbReference>
<reference evidence="12 13" key="1">
    <citation type="submission" date="2023-08" db="EMBL/GenBank/DDBJ databases">
        <title>Achromobacter seleniivolatilans sp. nov., isolated from seleniferous soil.</title>
        <authorList>
            <person name="Zhang S."/>
            <person name="Li K."/>
            <person name="Peng J."/>
            <person name="Zhao Q."/>
            <person name="Wang H."/>
            <person name="Guo Y."/>
        </authorList>
    </citation>
    <scope>NUCLEOTIDE SEQUENCE [LARGE SCALE GENOMIC DNA]</scope>
    <source>
        <strain evidence="12 13">R39</strain>
    </source>
</reference>
<dbReference type="InterPro" id="IPR012902">
    <property type="entry name" value="N_methyl_site"/>
</dbReference>
<proteinExistence type="inferred from homology"/>
<keyword evidence="3" id="KW-1003">Cell membrane</keyword>
<dbReference type="EMBL" id="CP132976">
    <property type="protein sequence ID" value="WMD20203.1"/>
    <property type="molecule type" value="Genomic_DNA"/>
</dbReference>
<dbReference type="NCBIfam" id="TIGR02532">
    <property type="entry name" value="IV_pilin_GFxxxE"/>
    <property type="match status" value="1"/>
</dbReference>
<evidence type="ECO:0000256" key="6">
    <source>
        <dbReference type="ARBA" id="ARBA00022692"/>
    </source>
</evidence>
<evidence type="ECO:0000259" key="11">
    <source>
        <dbReference type="Pfam" id="PF12019"/>
    </source>
</evidence>
<dbReference type="Pfam" id="PF12019">
    <property type="entry name" value="GspH"/>
    <property type="match status" value="1"/>
</dbReference>
<evidence type="ECO:0000256" key="1">
    <source>
        <dbReference type="ARBA" id="ARBA00004377"/>
    </source>
</evidence>
<dbReference type="Proteomes" id="UP001234798">
    <property type="component" value="Chromosome"/>
</dbReference>
<protein>
    <recommendedName>
        <fullName evidence="2">Type II secretion system protein H</fullName>
    </recommendedName>
    <alternativeName>
        <fullName evidence="10">General secretion pathway protein H</fullName>
    </alternativeName>
</protein>